<evidence type="ECO:0000259" key="2">
    <source>
        <dbReference type="Pfam" id="PF00975"/>
    </source>
</evidence>
<name>A6GK28_9BACT</name>
<dbReference type="eggNOG" id="COG3208">
    <property type="taxonomic scope" value="Bacteria"/>
</dbReference>
<comment type="similarity">
    <text evidence="1">Belongs to the thioesterase family.</text>
</comment>
<accession>A6GK28</accession>
<dbReference type="Proteomes" id="UP000005801">
    <property type="component" value="Unassembled WGS sequence"/>
</dbReference>
<dbReference type="AlphaFoldDB" id="A6GK28"/>
<keyword evidence="4" id="KW-1185">Reference proteome</keyword>
<evidence type="ECO:0000256" key="1">
    <source>
        <dbReference type="ARBA" id="ARBA00007169"/>
    </source>
</evidence>
<evidence type="ECO:0000313" key="3">
    <source>
        <dbReference type="EMBL" id="EDM73772.1"/>
    </source>
</evidence>
<proteinExistence type="inferred from homology"/>
<evidence type="ECO:0000313" key="4">
    <source>
        <dbReference type="Proteomes" id="UP000005801"/>
    </source>
</evidence>
<dbReference type="InterPro" id="IPR001031">
    <property type="entry name" value="Thioesterase"/>
</dbReference>
<protein>
    <submittedName>
        <fullName evidence="3">Putative thioesterase</fullName>
    </submittedName>
</protein>
<feature type="domain" description="Thioesterase" evidence="2">
    <location>
        <begin position="26"/>
        <end position="251"/>
    </location>
</feature>
<dbReference type="OrthoDB" id="8480037at2"/>
<dbReference type="EMBL" id="ABCS01000177">
    <property type="protein sequence ID" value="EDM73772.1"/>
    <property type="molecule type" value="Genomic_DNA"/>
</dbReference>
<gene>
    <name evidence="3" type="ORF">PPSIR1_01679</name>
</gene>
<reference evidence="3 4" key="1">
    <citation type="submission" date="2007-06" db="EMBL/GenBank/DDBJ databases">
        <authorList>
            <person name="Shimkets L."/>
            <person name="Ferriera S."/>
            <person name="Johnson J."/>
            <person name="Kravitz S."/>
            <person name="Beeson K."/>
            <person name="Sutton G."/>
            <person name="Rogers Y.-H."/>
            <person name="Friedman R."/>
            <person name="Frazier M."/>
            <person name="Venter J.C."/>
        </authorList>
    </citation>
    <scope>NUCLEOTIDE SEQUENCE [LARGE SCALE GENOMIC DNA]</scope>
    <source>
        <strain evidence="3 4">SIR-1</strain>
    </source>
</reference>
<organism evidence="3 4">
    <name type="scientific">Plesiocystis pacifica SIR-1</name>
    <dbReference type="NCBI Taxonomy" id="391625"/>
    <lineage>
        <taxon>Bacteria</taxon>
        <taxon>Pseudomonadati</taxon>
        <taxon>Myxococcota</taxon>
        <taxon>Polyangia</taxon>
        <taxon>Nannocystales</taxon>
        <taxon>Nannocystaceae</taxon>
        <taxon>Plesiocystis</taxon>
    </lineage>
</organism>
<dbReference type="SUPFAM" id="SSF53474">
    <property type="entry name" value="alpha/beta-Hydrolases"/>
    <property type="match status" value="1"/>
</dbReference>
<comment type="caution">
    <text evidence="3">The sequence shown here is derived from an EMBL/GenBank/DDBJ whole genome shotgun (WGS) entry which is preliminary data.</text>
</comment>
<dbReference type="GO" id="GO:0008610">
    <property type="term" value="P:lipid biosynthetic process"/>
    <property type="evidence" value="ECO:0007669"/>
    <property type="project" value="TreeGrafter"/>
</dbReference>
<dbReference type="Pfam" id="PF00975">
    <property type="entry name" value="Thioesterase"/>
    <property type="match status" value="1"/>
</dbReference>
<sequence length="259" mass="28912">MHYEHAPTRTHQWVTCPEPRPQATVKLLCLPHAGASPRSFFPWTAELDANIELLPVCLAGRANRMDEPLATRVEDITPSLANAVLPLMDDTVVFFGHSLGALLAFELTLELRRRGLRQPDLLVVSGRTTPGSERALKLHTLPDRLLVREVQRIYGGIPREVLVEPELLQRTLPILRADLQINETYDPALRSRPLSCPLLAVGGTEDPHVTGTELGLWRRQTSGTFRTQQFRGGHFYMAEGEGRAWLLGQLNAAIRELNG</sequence>
<dbReference type="InterPro" id="IPR012223">
    <property type="entry name" value="TEII"/>
</dbReference>
<dbReference type="PANTHER" id="PTHR11487">
    <property type="entry name" value="THIOESTERASE"/>
    <property type="match status" value="1"/>
</dbReference>
<dbReference type="STRING" id="391625.PPSIR1_01679"/>
<dbReference type="InterPro" id="IPR029058">
    <property type="entry name" value="AB_hydrolase_fold"/>
</dbReference>
<dbReference type="RefSeq" id="WP_006977064.1">
    <property type="nucleotide sequence ID" value="NZ_ABCS01000177.1"/>
</dbReference>
<dbReference type="PANTHER" id="PTHR11487:SF0">
    <property type="entry name" value="S-ACYL FATTY ACID SYNTHASE THIOESTERASE, MEDIUM CHAIN"/>
    <property type="match status" value="1"/>
</dbReference>
<dbReference type="Gene3D" id="3.40.50.1820">
    <property type="entry name" value="alpha/beta hydrolase"/>
    <property type="match status" value="1"/>
</dbReference>